<evidence type="ECO:0000256" key="1">
    <source>
        <dbReference type="SAM" id="MobiDB-lite"/>
    </source>
</evidence>
<dbReference type="EnsemblMetazoa" id="AMAM002190-RA">
    <property type="protein sequence ID" value="AMAM002190-PA"/>
    <property type="gene ID" value="AMAM002190"/>
</dbReference>
<organism evidence="2 3">
    <name type="scientific">Anopheles maculatus</name>
    <dbReference type="NCBI Taxonomy" id="74869"/>
    <lineage>
        <taxon>Eukaryota</taxon>
        <taxon>Metazoa</taxon>
        <taxon>Ecdysozoa</taxon>
        <taxon>Arthropoda</taxon>
        <taxon>Hexapoda</taxon>
        <taxon>Insecta</taxon>
        <taxon>Pterygota</taxon>
        <taxon>Neoptera</taxon>
        <taxon>Endopterygota</taxon>
        <taxon>Diptera</taxon>
        <taxon>Nematocera</taxon>
        <taxon>Culicoidea</taxon>
        <taxon>Culicidae</taxon>
        <taxon>Anophelinae</taxon>
        <taxon>Anopheles</taxon>
        <taxon>Anopheles maculatus group</taxon>
    </lineage>
</organism>
<sequence length="203" mass="20774">SNTSPLSEINSPITSPKQQDVSPRTANGGREPQPVTGMTNAIGTLSIENAQPPPPPSSVRSPSSTNTSSGGQCVVLVNGNSGSGVTNFSSPNHQQHGSRSGGGGGGGRSQHHHGTPTGVSSGESCHREGSASRYRARSGRHADDPSRRRTSRDRPPRPAMGGGGGMGGHQTRSVVPFIRPAVDLPHGYGKLAMPYSNTAGSLV</sequence>
<proteinExistence type="predicted"/>
<feature type="compositionally biased region" description="Low complexity" evidence="1">
    <location>
        <begin position="58"/>
        <end position="98"/>
    </location>
</feature>
<feature type="compositionally biased region" description="Polar residues" evidence="1">
    <location>
        <begin position="1"/>
        <end position="25"/>
    </location>
</feature>
<feature type="compositionally biased region" description="Gly residues" evidence="1">
    <location>
        <begin position="99"/>
        <end position="108"/>
    </location>
</feature>
<keyword evidence="3" id="KW-1185">Reference proteome</keyword>
<evidence type="ECO:0000313" key="2">
    <source>
        <dbReference type="EnsemblMetazoa" id="AMAM002190-PA"/>
    </source>
</evidence>
<protein>
    <submittedName>
        <fullName evidence="2">Uncharacterized protein</fullName>
    </submittedName>
</protein>
<accession>A0A182S969</accession>
<reference evidence="3" key="1">
    <citation type="submission" date="2013-09" db="EMBL/GenBank/DDBJ databases">
        <title>The Genome Sequence of Anopheles maculatus species B.</title>
        <authorList>
            <consortium name="The Broad Institute Genomics Platform"/>
            <person name="Neafsey D.E."/>
            <person name="Besansky N."/>
            <person name="Howell P."/>
            <person name="Walton C."/>
            <person name="Young S.K."/>
            <person name="Zeng Q."/>
            <person name="Gargeya S."/>
            <person name="Fitzgerald M."/>
            <person name="Haas B."/>
            <person name="Abouelleil A."/>
            <person name="Allen A.W."/>
            <person name="Alvarado L."/>
            <person name="Arachchi H.M."/>
            <person name="Berlin A.M."/>
            <person name="Chapman S.B."/>
            <person name="Gainer-Dewar J."/>
            <person name="Goldberg J."/>
            <person name="Griggs A."/>
            <person name="Gujja S."/>
            <person name="Hansen M."/>
            <person name="Howarth C."/>
            <person name="Imamovic A."/>
            <person name="Ireland A."/>
            <person name="Larimer J."/>
            <person name="McCowan C."/>
            <person name="Murphy C."/>
            <person name="Pearson M."/>
            <person name="Poon T.W."/>
            <person name="Priest M."/>
            <person name="Roberts A."/>
            <person name="Saif S."/>
            <person name="Shea T."/>
            <person name="Sisk P."/>
            <person name="Sykes S."/>
            <person name="Wortman J."/>
            <person name="Nusbaum C."/>
            <person name="Birren B."/>
        </authorList>
    </citation>
    <scope>NUCLEOTIDE SEQUENCE [LARGE SCALE GENOMIC DNA]</scope>
    <source>
        <strain evidence="3">maculatus3</strain>
    </source>
</reference>
<name>A0A182S969_9DIPT</name>
<dbReference type="Proteomes" id="UP000075901">
    <property type="component" value="Unassembled WGS sequence"/>
</dbReference>
<dbReference type="VEuPathDB" id="VectorBase:AMAM002190"/>
<dbReference type="AlphaFoldDB" id="A0A182S969"/>
<feature type="compositionally biased region" description="Polar residues" evidence="1">
    <location>
        <begin position="36"/>
        <end position="49"/>
    </location>
</feature>
<reference evidence="2" key="2">
    <citation type="submission" date="2020-05" db="UniProtKB">
        <authorList>
            <consortium name="EnsemblMetazoa"/>
        </authorList>
    </citation>
    <scope>IDENTIFICATION</scope>
    <source>
        <strain evidence="2">maculatus3</strain>
    </source>
</reference>
<evidence type="ECO:0000313" key="3">
    <source>
        <dbReference type="Proteomes" id="UP000075901"/>
    </source>
</evidence>
<feature type="compositionally biased region" description="Basic and acidic residues" evidence="1">
    <location>
        <begin position="140"/>
        <end position="156"/>
    </location>
</feature>
<feature type="region of interest" description="Disordered" evidence="1">
    <location>
        <begin position="1"/>
        <end position="176"/>
    </location>
</feature>